<evidence type="ECO:0000256" key="5">
    <source>
        <dbReference type="ARBA" id="ARBA00023125"/>
    </source>
</evidence>
<keyword evidence="7" id="KW-0235">DNA replication</keyword>
<evidence type="ECO:0000259" key="9">
    <source>
        <dbReference type="Pfam" id="PF00136"/>
    </source>
</evidence>
<feature type="compositionally biased region" description="Polar residues" evidence="8">
    <location>
        <begin position="1284"/>
        <end position="1299"/>
    </location>
</feature>
<comment type="caution">
    <text evidence="11">The sequence shown here is derived from an EMBL/GenBank/DDBJ whole genome shotgun (WGS) entry which is preliminary data.</text>
</comment>
<dbReference type="InterPro" id="IPR036397">
    <property type="entry name" value="RNaseH_sf"/>
</dbReference>
<evidence type="ECO:0000256" key="6">
    <source>
        <dbReference type="ARBA" id="ARBA00049244"/>
    </source>
</evidence>
<feature type="region of interest" description="Disordered" evidence="8">
    <location>
        <begin position="1278"/>
        <end position="1321"/>
    </location>
</feature>
<dbReference type="InterPro" id="IPR023211">
    <property type="entry name" value="DNA_pol_palm_dom_sf"/>
</dbReference>
<dbReference type="GO" id="GO:0000166">
    <property type="term" value="F:nucleotide binding"/>
    <property type="evidence" value="ECO:0007669"/>
    <property type="project" value="InterPro"/>
</dbReference>
<dbReference type="GO" id="GO:0003677">
    <property type="term" value="F:DNA binding"/>
    <property type="evidence" value="ECO:0007669"/>
    <property type="project" value="UniProtKB-KW"/>
</dbReference>
<dbReference type="InterPro" id="IPR012337">
    <property type="entry name" value="RNaseH-like_sf"/>
</dbReference>
<dbReference type="InterPro" id="IPR042087">
    <property type="entry name" value="DNA_pol_B_thumb"/>
</dbReference>
<evidence type="ECO:0000256" key="2">
    <source>
        <dbReference type="ARBA" id="ARBA00022679"/>
    </source>
</evidence>
<evidence type="ECO:0000313" key="11">
    <source>
        <dbReference type="EMBL" id="KAF6197354.1"/>
    </source>
</evidence>
<proteinExistence type="inferred from homology"/>
<keyword evidence="2 7" id="KW-0808">Transferase</keyword>
<dbReference type="Gene3D" id="1.10.287.690">
    <property type="entry name" value="Helix hairpin bin"/>
    <property type="match status" value="1"/>
</dbReference>
<organism evidence="11 12">
    <name type="scientific">Apolygus lucorum</name>
    <name type="common">Small green plant bug</name>
    <name type="synonym">Lygocoris lucorum</name>
    <dbReference type="NCBI Taxonomy" id="248454"/>
    <lineage>
        <taxon>Eukaryota</taxon>
        <taxon>Metazoa</taxon>
        <taxon>Ecdysozoa</taxon>
        <taxon>Arthropoda</taxon>
        <taxon>Hexapoda</taxon>
        <taxon>Insecta</taxon>
        <taxon>Pterygota</taxon>
        <taxon>Neoptera</taxon>
        <taxon>Paraneoptera</taxon>
        <taxon>Hemiptera</taxon>
        <taxon>Heteroptera</taxon>
        <taxon>Panheteroptera</taxon>
        <taxon>Cimicomorpha</taxon>
        <taxon>Miridae</taxon>
        <taxon>Mirini</taxon>
        <taxon>Apolygus</taxon>
    </lineage>
</organism>
<comment type="similarity">
    <text evidence="1 7">Belongs to the DNA polymerase type-B family.</text>
</comment>
<keyword evidence="4 7" id="KW-0239">DNA-directed DNA polymerase</keyword>
<dbReference type="Gene3D" id="3.30.420.10">
    <property type="entry name" value="Ribonuclease H-like superfamily/Ribonuclease H"/>
    <property type="match status" value="1"/>
</dbReference>
<dbReference type="Proteomes" id="UP000466442">
    <property type="component" value="Unassembled WGS sequence"/>
</dbReference>
<dbReference type="SUPFAM" id="SSF56672">
    <property type="entry name" value="DNA/RNA polymerases"/>
    <property type="match status" value="1"/>
</dbReference>
<protein>
    <recommendedName>
        <fullName evidence="7">DNA polymerase</fullName>
        <ecNumber evidence="7">2.7.7.7</ecNumber>
    </recommendedName>
</protein>
<gene>
    <name evidence="11" type="ORF">GE061_020289</name>
</gene>
<dbReference type="InterPro" id="IPR006133">
    <property type="entry name" value="DNA-dir_DNA_pol_B_exonuc"/>
</dbReference>
<dbReference type="InterPro" id="IPR050240">
    <property type="entry name" value="DNA_pol_type-B"/>
</dbReference>
<dbReference type="OrthoDB" id="2414538at2759"/>
<dbReference type="EMBL" id="WIXP02000107">
    <property type="protein sequence ID" value="KAF6197354.1"/>
    <property type="molecule type" value="Genomic_DNA"/>
</dbReference>
<comment type="catalytic activity">
    <reaction evidence="6 7">
        <text>DNA(n) + a 2'-deoxyribonucleoside 5'-triphosphate = DNA(n+1) + diphosphate</text>
        <dbReference type="Rhea" id="RHEA:22508"/>
        <dbReference type="Rhea" id="RHEA-COMP:17339"/>
        <dbReference type="Rhea" id="RHEA-COMP:17340"/>
        <dbReference type="ChEBI" id="CHEBI:33019"/>
        <dbReference type="ChEBI" id="CHEBI:61560"/>
        <dbReference type="ChEBI" id="CHEBI:173112"/>
        <dbReference type="EC" id="2.7.7.7"/>
    </reaction>
</comment>
<accession>A0A8S9WM09</accession>
<evidence type="ECO:0000256" key="7">
    <source>
        <dbReference type="RuleBase" id="RU000442"/>
    </source>
</evidence>
<feature type="domain" description="DNA-directed DNA polymerase family B multifunctional" evidence="9">
    <location>
        <begin position="952"/>
        <end position="1178"/>
    </location>
</feature>
<dbReference type="PANTHER" id="PTHR10322">
    <property type="entry name" value="DNA POLYMERASE CATALYTIC SUBUNIT"/>
    <property type="match status" value="1"/>
</dbReference>
<dbReference type="Gene3D" id="1.10.132.60">
    <property type="entry name" value="DNA polymerase family B, C-terminal domain"/>
    <property type="match status" value="1"/>
</dbReference>
<dbReference type="GO" id="GO:0042575">
    <property type="term" value="C:DNA polymerase complex"/>
    <property type="evidence" value="ECO:0007669"/>
    <property type="project" value="UniProtKB-ARBA"/>
</dbReference>
<dbReference type="PRINTS" id="PR00106">
    <property type="entry name" value="DNAPOLB"/>
</dbReference>
<dbReference type="InterPro" id="IPR006134">
    <property type="entry name" value="DNA-dir_DNA_pol_B_multi_dom"/>
</dbReference>
<dbReference type="PROSITE" id="PS00116">
    <property type="entry name" value="DNA_POLYMERASE_B"/>
    <property type="match status" value="1"/>
</dbReference>
<dbReference type="GO" id="GO:0006261">
    <property type="term" value="P:DNA-templated DNA replication"/>
    <property type="evidence" value="ECO:0007669"/>
    <property type="project" value="TreeGrafter"/>
</dbReference>
<sequence length="1347" mass="153086">MNSVRSHPVFLLDSRNVIQSDAVRDFRIVLFCKTINGDNGDSSNKDSTVAIIVRNFDYYFFVGLERISGVDEDTYRRIGQKLESTCVKQYGNWVKNVRPCNYPGRSLFGFKLSEEYPGEDEVDHNEEDLLLFKITVTYQGYINRYELERIVRRSIVSSRFQNTVVGIYGISSSWETLFFNDKRISGCDWFVVNIPALRHLYPSDPSFKGNRVSAFTRACWEAALTESTTFGCKEMIINYDQLASISDLPQPPCSPTTSLPILNVLSFDMECLSESGDFPDPRINPIVVIGCISGQITGATHLTITRETIFYFGKEITKEPDASSLTKYPNAILAQYSSEAAMLLAFSEYVKEFDPDIFTGFGVNSFEFPYIFERGKTLNLPSRFFSHFGRVHGEHGFAINNDGPEDTPAEFLESGYFECQMCATKAETTAIGSGPPFIGKLHDYFLHLRQAHRIVYHRDGLYGDRKGTRSVRCIYCLDKYPHKYDNDTRTIQECCFLVNRQSTRQRSKGPSTTILGRLLIDMLFYSREHIPSLSSYSLDAVSEKILNEKRFELLHHSHISSKYGSNSGRVALCEYCLQGAALPLKLLDKLNSLQTLWELSKLIGLPKQRLMDKRVINQKNVLSIISKYLSSSLLDRKSENRSGGNQRRQPRVWLIPSKTTMRNAYPGIEGDGGDSYEGGYVVAPKVGYYRETPILVGDFDSMYPSFIVAHNLCYSTFILPDYYEKHAERFVNVCNWVKGVNDRGTSFHSSSSIPPKIVYIQHPKMREWKFAIGVKSIIPQIEKSLMDTRGRIKTEIGTTSDRDKRVLRAKESVVKLIANSFYGVMGINFKGAIAPFTMLAQTITCLGKHYNKFVREYAHARGYKTIYGDTDSVMLLQIQQLPGATTEQEETDDEYKRTKDIIVCLKKWANEQRQPAIVGSSTLTDLTSRQEIEKGGVEDNTKSRLVSSARWQGIRLMEDVSRSFLHPINVSYQNIFLPFLIEKKKHYIAGAYTDDPTLKGRQIVAKGLIRKDAFNLFSSLLQAVLEMIIEGTTSEQMTEFLSSQLSSCIVHSKVEDFVCTTELKKREHFATKERALSQPHTAVAWDLLEKTNGKRPKVGDSIEYVIVDPLCLMSESEIRNYLYRPEYFTKPKYMDRVSLRSYHPARVLETQQSTSPRSRRYEIDYCHYLNRICSGLEGIVWKSSRLTNVKSLCQQIKDTYRKNRIAQLQGPTKAYYSSSHYSDGNQGPAYAGRHVDTRTGKLTTWFFKATEAEPGVDRNKAFNSYVDKLARQGIVPPLKVAPTKESSTQTPRTQTADKYTSTGHGGGTSATREDKKFRANSSLVVDHKIKSSRPNILELEGSEFDNE</sequence>
<dbReference type="Pfam" id="PF03104">
    <property type="entry name" value="DNA_pol_B_exo1"/>
    <property type="match status" value="1"/>
</dbReference>
<keyword evidence="3 7" id="KW-0548">Nucleotidyltransferase</keyword>
<dbReference type="EC" id="2.7.7.7" evidence="7"/>
<evidence type="ECO:0000256" key="3">
    <source>
        <dbReference type="ARBA" id="ARBA00022695"/>
    </source>
</evidence>
<evidence type="ECO:0000256" key="8">
    <source>
        <dbReference type="SAM" id="MobiDB-lite"/>
    </source>
</evidence>
<reference evidence="11" key="1">
    <citation type="journal article" date="2021" name="Mol. Ecol. Resour.">
        <title>Apolygus lucorum genome provides insights into omnivorousness and mesophyll feeding.</title>
        <authorList>
            <person name="Liu Y."/>
            <person name="Liu H."/>
            <person name="Wang H."/>
            <person name="Huang T."/>
            <person name="Liu B."/>
            <person name="Yang B."/>
            <person name="Yin L."/>
            <person name="Li B."/>
            <person name="Zhang Y."/>
            <person name="Zhang S."/>
            <person name="Jiang F."/>
            <person name="Zhang X."/>
            <person name="Ren Y."/>
            <person name="Wang B."/>
            <person name="Wang S."/>
            <person name="Lu Y."/>
            <person name="Wu K."/>
            <person name="Fan W."/>
            <person name="Wang G."/>
        </authorList>
    </citation>
    <scope>NUCLEOTIDE SEQUENCE</scope>
    <source>
        <strain evidence="11">12Hb</strain>
    </source>
</reference>
<dbReference type="SMART" id="SM00486">
    <property type="entry name" value="POLBc"/>
    <property type="match status" value="1"/>
</dbReference>
<dbReference type="InterPro" id="IPR017964">
    <property type="entry name" value="DNA-dir_DNA_pol_B_CS"/>
</dbReference>
<feature type="domain" description="DNA-directed DNA polymerase family B multifunctional" evidence="9">
    <location>
        <begin position="669"/>
        <end position="875"/>
    </location>
</feature>
<feature type="domain" description="DNA-directed DNA polymerase family B exonuclease" evidence="10">
    <location>
        <begin position="248"/>
        <end position="402"/>
    </location>
</feature>
<keyword evidence="12" id="KW-1185">Reference proteome</keyword>
<evidence type="ECO:0000256" key="1">
    <source>
        <dbReference type="ARBA" id="ARBA00005755"/>
    </source>
</evidence>
<dbReference type="GO" id="GO:0003887">
    <property type="term" value="F:DNA-directed DNA polymerase activity"/>
    <property type="evidence" value="ECO:0007669"/>
    <property type="project" value="UniProtKB-KW"/>
</dbReference>
<dbReference type="InterPro" id="IPR006172">
    <property type="entry name" value="DNA-dir_DNA_pol_B"/>
</dbReference>
<name>A0A8S9WM09_APOLU</name>
<dbReference type="Gene3D" id="3.90.1600.10">
    <property type="entry name" value="Palm domain of DNA polymerase"/>
    <property type="match status" value="1"/>
</dbReference>
<dbReference type="InterPro" id="IPR043502">
    <property type="entry name" value="DNA/RNA_pol_sf"/>
</dbReference>
<dbReference type="SUPFAM" id="SSF53098">
    <property type="entry name" value="Ribonuclease H-like"/>
    <property type="match status" value="1"/>
</dbReference>
<evidence type="ECO:0000256" key="4">
    <source>
        <dbReference type="ARBA" id="ARBA00022932"/>
    </source>
</evidence>
<evidence type="ECO:0000259" key="10">
    <source>
        <dbReference type="Pfam" id="PF03104"/>
    </source>
</evidence>
<dbReference type="PANTHER" id="PTHR10322:SF23">
    <property type="entry name" value="DNA POLYMERASE DELTA CATALYTIC SUBUNIT"/>
    <property type="match status" value="1"/>
</dbReference>
<dbReference type="Pfam" id="PF00136">
    <property type="entry name" value="DNA_pol_B"/>
    <property type="match status" value="2"/>
</dbReference>
<evidence type="ECO:0000313" key="12">
    <source>
        <dbReference type="Proteomes" id="UP000466442"/>
    </source>
</evidence>
<keyword evidence="5 7" id="KW-0238">DNA-binding</keyword>